<name>A0A8J7WBT8_9EURY</name>
<feature type="active site" description="Tele-AMP-histidine intermediate" evidence="1">
    <location>
        <position position="102"/>
    </location>
</feature>
<keyword evidence="5" id="KW-0378">Hydrolase</keyword>
<evidence type="ECO:0000256" key="2">
    <source>
        <dbReference type="PIRSR" id="PIRSR601310-3"/>
    </source>
</evidence>
<evidence type="ECO:0000313" key="5">
    <source>
        <dbReference type="EMBL" id="MBR1369817.1"/>
    </source>
</evidence>
<gene>
    <name evidence="5" type="ORF">RJ53_10150</name>
</gene>
<evidence type="ECO:0000256" key="3">
    <source>
        <dbReference type="PROSITE-ProRule" id="PRU00464"/>
    </source>
</evidence>
<dbReference type="InterPro" id="IPR052908">
    <property type="entry name" value="AP-4-A_phosphorylase"/>
</dbReference>
<feature type="short sequence motif" description="Histidine triad motif" evidence="2 3">
    <location>
        <begin position="100"/>
        <end position="104"/>
    </location>
</feature>
<dbReference type="PANTHER" id="PTHR42997">
    <property type="entry name" value="HIT FAMILY HYDROLASE"/>
    <property type="match status" value="1"/>
</dbReference>
<organism evidence="5 6">
    <name type="scientific">Methanocalculus chunghsingensis</name>
    <dbReference type="NCBI Taxonomy" id="156457"/>
    <lineage>
        <taxon>Archaea</taxon>
        <taxon>Methanobacteriati</taxon>
        <taxon>Methanobacteriota</taxon>
        <taxon>Stenosarchaea group</taxon>
        <taxon>Methanomicrobia</taxon>
        <taxon>Methanomicrobiales</taxon>
        <taxon>Methanocalculaceae</taxon>
        <taxon>Methanocalculus</taxon>
    </lineage>
</organism>
<dbReference type="OrthoDB" id="26806at2157"/>
<dbReference type="InterPro" id="IPR001310">
    <property type="entry name" value="Histidine_triad_HIT"/>
</dbReference>
<sequence>MVDLNDDKKNCPFCDPASSSILLANDLAYARFDLYPVSPGHLLLIPFRHVASFFDATGDEQAALLSLVHDARRLLDERYAPDGYNIGVNIGAAAGQSVMHLHLHVIPRYVGDMEDPKGGVRGVIPGKMGY</sequence>
<reference evidence="5" key="1">
    <citation type="submission" date="2014-12" db="EMBL/GenBank/DDBJ databases">
        <authorList>
            <person name="Huang H.-H."/>
            <person name="Chen S.-C."/>
            <person name="Lai M.-C."/>
        </authorList>
    </citation>
    <scope>NUCLEOTIDE SEQUENCE</scope>
    <source>
        <strain evidence="5">K1F9705b</strain>
    </source>
</reference>
<comment type="caution">
    <text evidence="5">The sequence shown here is derived from an EMBL/GenBank/DDBJ whole genome shotgun (WGS) entry which is preliminary data.</text>
</comment>
<evidence type="ECO:0000256" key="1">
    <source>
        <dbReference type="PIRSR" id="PIRSR601310-1"/>
    </source>
</evidence>
<dbReference type="EMBL" id="JWHL01000020">
    <property type="protein sequence ID" value="MBR1369817.1"/>
    <property type="molecule type" value="Genomic_DNA"/>
</dbReference>
<dbReference type="InterPro" id="IPR011146">
    <property type="entry name" value="HIT-like"/>
</dbReference>
<protein>
    <submittedName>
        <fullName evidence="5">HIT family hydrolase</fullName>
    </submittedName>
</protein>
<dbReference type="PRINTS" id="PR00332">
    <property type="entry name" value="HISTRIAD"/>
</dbReference>
<dbReference type="SUPFAM" id="SSF54197">
    <property type="entry name" value="HIT-like"/>
    <property type="match status" value="1"/>
</dbReference>
<dbReference type="Gene3D" id="3.30.428.10">
    <property type="entry name" value="HIT-like"/>
    <property type="match status" value="1"/>
</dbReference>
<dbReference type="AlphaFoldDB" id="A0A8J7WBT8"/>
<proteinExistence type="predicted"/>
<dbReference type="GO" id="GO:0016787">
    <property type="term" value="F:hydrolase activity"/>
    <property type="evidence" value="ECO:0007669"/>
    <property type="project" value="UniProtKB-KW"/>
</dbReference>
<dbReference type="Proteomes" id="UP000730161">
    <property type="component" value="Unassembled WGS sequence"/>
</dbReference>
<keyword evidence="6" id="KW-1185">Reference proteome</keyword>
<evidence type="ECO:0000313" key="6">
    <source>
        <dbReference type="Proteomes" id="UP000730161"/>
    </source>
</evidence>
<evidence type="ECO:0000259" key="4">
    <source>
        <dbReference type="PROSITE" id="PS51084"/>
    </source>
</evidence>
<feature type="domain" description="HIT" evidence="4">
    <location>
        <begin position="9"/>
        <end position="115"/>
    </location>
</feature>
<dbReference type="RefSeq" id="WP_211531561.1">
    <property type="nucleotide sequence ID" value="NZ_JWHL01000020.1"/>
</dbReference>
<dbReference type="InterPro" id="IPR036265">
    <property type="entry name" value="HIT-like_sf"/>
</dbReference>
<dbReference type="PROSITE" id="PS00892">
    <property type="entry name" value="HIT_1"/>
    <property type="match status" value="1"/>
</dbReference>
<dbReference type="InterPro" id="IPR019808">
    <property type="entry name" value="Histidine_triad_CS"/>
</dbReference>
<dbReference type="PROSITE" id="PS51084">
    <property type="entry name" value="HIT_2"/>
    <property type="match status" value="1"/>
</dbReference>
<dbReference type="Pfam" id="PF01230">
    <property type="entry name" value="HIT"/>
    <property type="match status" value="1"/>
</dbReference>
<dbReference type="PANTHER" id="PTHR42997:SF1">
    <property type="entry name" value="AP-4-A PHOSPHORYLASE"/>
    <property type="match status" value="1"/>
</dbReference>
<accession>A0A8J7WBT8</accession>